<reference evidence="3 4" key="1">
    <citation type="journal article" date="2020" name="bioRxiv">
        <title>Sequence and annotation of 42 cannabis genomes reveals extensive copy number variation in cannabinoid synthesis and pathogen resistance genes.</title>
        <authorList>
            <person name="Mckernan K.J."/>
            <person name="Helbert Y."/>
            <person name="Kane L.T."/>
            <person name="Ebling H."/>
            <person name="Zhang L."/>
            <person name="Liu B."/>
            <person name="Eaton Z."/>
            <person name="Mclaughlin S."/>
            <person name="Kingan S."/>
            <person name="Baybayan P."/>
            <person name="Concepcion G."/>
            <person name="Jordan M."/>
            <person name="Riva A."/>
            <person name="Barbazuk W."/>
            <person name="Harkins T."/>
        </authorList>
    </citation>
    <scope>NUCLEOTIDE SEQUENCE [LARGE SCALE GENOMIC DNA]</scope>
    <source>
        <strain evidence="4">cv. Jamaican Lion 4</strain>
        <tissue evidence="3">Leaf</tissue>
    </source>
</reference>
<keyword evidence="1" id="KW-0472">Membrane</keyword>
<gene>
    <name evidence="3" type="ORF">G4B88_016177</name>
</gene>
<dbReference type="GO" id="GO:0004523">
    <property type="term" value="F:RNA-DNA hybrid ribonuclease activity"/>
    <property type="evidence" value="ECO:0007669"/>
    <property type="project" value="InterPro"/>
</dbReference>
<dbReference type="InterPro" id="IPR002156">
    <property type="entry name" value="RNaseH_domain"/>
</dbReference>
<dbReference type="EMBL" id="JAATIQ010000198">
    <property type="protein sequence ID" value="KAF4371268.1"/>
    <property type="molecule type" value="Genomic_DNA"/>
</dbReference>
<feature type="domain" description="RNase H type-1" evidence="2">
    <location>
        <begin position="52"/>
        <end position="117"/>
    </location>
</feature>
<name>A0A7J6FKV5_CANSA</name>
<keyword evidence="4" id="KW-1185">Reference proteome</keyword>
<proteinExistence type="predicted"/>
<feature type="transmembrane region" description="Helical" evidence="1">
    <location>
        <begin position="38"/>
        <end position="57"/>
    </location>
</feature>
<dbReference type="GO" id="GO:0003676">
    <property type="term" value="F:nucleic acid binding"/>
    <property type="evidence" value="ECO:0007669"/>
    <property type="project" value="InterPro"/>
</dbReference>
<evidence type="ECO:0000259" key="2">
    <source>
        <dbReference type="Pfam" id="PF13456"/>
    </source>
</evidence>
<dbReference type="Pfam" id="PF13456">
    <property type="entry name" value="RVT_3"/>
    <property type="match status" value="1"/>
</dbReference>
<organism evidence="3 4">
    <name type="scientific">Cannabis sativa</name>
    <name type="common">Hemp</name>
    <name type="synonym">Marijuana</name>
    <dbReference type="NCBI Taxonomy" id="3483"/>
    <lineage>
        <taxon>Eukaryota</taxon>
        <taxon>Viridiplantae</taxon>
        <taxon>Streptophyta</taxon>
        <taxon>Embryophyta</taxon>
        <taxon>Tracheophyta</taxon>
        <taxon>Spermatophyta</taxon>
        <taxon>Magnoliopsida</taxon>
        <taxon>eudicotyledons</taxon>
        <taxon>Gunneridae</taxon>
        <taxon>Pentapetalae</taxon>
        <taxon>rosids</taxon>
        <taxon>fabids</taxon>
        <taxon>Rosales</taxon>
        <taxon>Cannabaceae</taxon>
        <taxon>Cannabis</taxon>
    </lineage>
</organism>
<evidence type="ECO:0000313" key="3">
    <source>
        <dbReference type="EMBL" id="KAF4371268.1"/>
    </source>
</evidence>
<dbReference type="AlphaFoldDB" id="A0A7J6FKV5"/>
<keyword evidence="1" id="KW-0812">Transmembrane</keyword>
<dbReference type="Proteomes" id="UP000583929">
    <property type="component" value="Unassembled WGS sequence"/>
</dbReference>
<evidence type="ECO:0000313" key="4">
    <source>
        <dbReference type="Proteomes" id="UP000583929"/>
    </source>
</evidence>
<sequence length="117" mass="13167">MFAHNEARDSLRKDRELIRRIFLGGDYFHRVSTVNPTAILKVLWLMMIIIPSLGAVVRDWDGNMGATLSSPKLGASSPIFAKTQALDHGLKWCSTIQLPITCIELDYLQLVTKINNK</sequence>
<keyword evidence="1" id="KW-1133">Transmembrane helix</keyword>
<protein>
    <recommendedName>
        <fullName evidence="2">RNase H type-1 domain-containing protein</fullName>
    </recommendedName>
</protein>
<evidence type="ECO:0000256" key="1">
    <source>
        <dbReference type="SAM" id="Phobius"/>
    </source>
</evidence>
<accession>A0A7J6FKV5</accession>
<comment type="caution">
    <text evidence="3">The sequence shown here is derived from an EMBL/GenBank/DDBJ whole genome shotgun (WGS) entry which is preliminary data.</text>
</comment>